<proteinExistence type="predicted"/>
<keyword evidence="4" id="KW-1185">Reference proteome</keyword>
<dbReference type="AlphaFoldDB" id="A0A833SL54"/>
<gene>
    <name evidence="2" type="ORF">GN244_ATG16448</name>
    <name evidence="3" type="ORF">GN958_ATG18423</name>
</gene>
<reference evidence="2" key="1">
    <citation type="submission" date="2020-04" db="EMBL/GenBank/DDBJ databases">
        <title>Hybrid Assembly of Korean Phytophthora infestans isolates.</title>
        <authorList>
            <person name="Prokchorchik M."/>
            <person name="Lee Y."/>
            <person name="Seo J."/>
            <person name="Cho J.-H."/>
            <person name="Park Y.-E."/>
            <person name="Jang D.-C."/>
            <person name="Im J.-S."/>
            <person name="Choi J.-G."/>
            <person name="Park H.-J."/>
            <person name="Lee G.-B."/>
            <person name="Lee Y.-G."/>
            <person name="Hong S.-Y."/>
            <person name="Cho K."/>
            <person name="Sohn K.H."/>
        </authorList>
    </citation>
    <scope>NUCLEOTIDE SEQUENCE</scope>
    <source>
        <strain evidence="2">KR_1_A1</strain>
        <strain evidence="3">KR_2_A2</strain>
    </source>
</reference>
<dbReference type="Proteomes" id="UP000704712">
    <property type="component" value="Unassembled WGS sequence"/>
</dbReference>
<accession>A0A833SL54</accession>
<evidence type="ECO:0000256" key="1">
    <source>
        <dbReference type="SAM" id="MobiDB-lite"/>
    </source>
</evidence>
<dbReference type="EMBL" id="JAACNO010002552">
    <property type="protein sequence ID" value="KAF4132306.1"/>
    <property type="molecule type" value="Genomic_DNA"/>
</dbReference>
<name>A0A833SL54_PHYIN</name>
<feature type="region of interest" description="Disordered" evidence="1">
    <location>
        <begin position="31"/>
        <end position="52"/>
    </location>
</feature>
<sequence length="76" mass="8490">MPLAHEVDQKALILTDSAAGPAAARFIDVPQEQRHQRAPPRHNWGANNGPAYDRSDVPVLELSHQGQGEFRVREIR</sequence>
<dbReference type="EMBL" id="WSZM01000551">
    <property type="protein sequence ID" value="KAF4031723.1"/>
    <property type="molecule type" value="Genomic_DNA"/>
</dbReference>
<protein>
    <submittedName>
        <fullName evidence="2">Uncharacterized protein</fullName>
    </submittedName>
</protein>
<organism evidence="2 4">
    <name type="scientific">Phytophthora infestans</name>
    <name type="common">Potato late blight agent</name>
    <name type="synonym">Botrytis infestans</name>
    <dbReference type="NCBI Taxonomy" id="4787"/>
    <lineage>
        <taxon>Eukaryota</taxon>
        <taxon>Sar</taxon>
        <taxon>Stramenopiles</taxon>
        <taxon>Oomycota</taxon>
        <taxon>Peronosporomycetes</taxon>
        <taxon>Peronosporales</taxon>
        <taxon>Peronosporaceae</taxon>
        <taxon>Phytophthora</taxon>
    </lineage>
</organism>
<evidence type="ECO:0000313" key="4">
    <source>
        <dbReference type="Proteomes" id="UP000602510"/>
    </source>
</evidence>
<dbReference type="Proteomes" id="UP000602510">
    <property type="component" value="Unassembled WGS sequence"/>
</dbReference>
<evidence type="ECO:0000313" key="2">
    <source>
        <dbReference type="EMBL" id="KAF4031723.1"/>
    </source>
</evidence>
<comment type="caution">
    <text evidence="2">The sequence shown here is derived from an EMBL/GenBank/DDBJ whole genome shotgun (WGS) entry which is preliminary data.</text>
</comment>
<evidence type="ECO:0000313" key="3">
    <source>
        <dbReference type="EMBL" id="KAF4132306.1"/>
    </source>
</evidence>